<dbReference type="AlphaFoldDB" id="A0A5C5VYH7"/>
<keyword evidence="5" id="KW-1185">Reference proteome</keyword>
<evidence type="ECO:0000256" key="2">
    <source>
        <dbReference type="RuleBase" id="RU362097"/>
    </source>
</evidence>
<name>A0A5C5VYH7_9PLAN</name>
<keyword evidence="3" id="KW-0175">Coiled coil</keyword>
<comment type="caution">
    <text evidence="4">The sequence shown here is derived from an EMBL/GenBank/DDBJ whole genome shotgun (WGS) entry which is preliminary data.</text>
</comment>
<dbReference type="GO" id="GO:0015562">
    <property type="term" value="F:efflux transmembrane transporter activity"/>
    <property type="evidence" value="ECO:0007669"/>
    <property type="project" value="InterPro"/>
</dbReference>
<comment type="subcellular location">
    <subcellularLocation>
        <location evidence="2">Cell membrane</location>
        <topology evidence="2">Lipid-anchor</topology>
    </subcellularLocation>
</comment>
<evidence type="ECO:0000313" key="5">
    <source>
        <dbReference type="Proteomes" id="UP000317243"/>
    </source>
</evidence>
<evidence type="ECO:0000256" key="3">
    <source>
        <dbReference type="SAM" id="Coils"/>
    </source>
</evidence>
<dbReference type="NCBIfam" id="TIGR01845">
    <property type="entry name" value="outer_NodT"/>
    <property type="match status" value="1"/>
</dbReference>
<keyword evidence="2" id="KW-0449">Lipoprotein</keyword>
<comment type="similarity">
    <text evidence="1 2">Belongs to the outer membrane factor (OMF) (TC 1.B.17) family.</text>
</comment>
<dbReference type="InterPro" id="IPR003423">
    <property type="entry name" value="OMP_efflux"/>
</dbReference>
<evidence type="ECO:0000256" key="1">
    <source>
        <dbReference type="ARBA" id="ARBA00007613"/>
    </source>
</evidence>
<dbReference type="RefSeq" id="WP_197441444.1">
    <property type="nucleotide sequence ID" value="NZ_SIHI01000038.1"/>
</dbReference>
<dbReference type="SUPFAM" id="SSF56954">
    <property type="entry name" value="Outer membrane efflux proteins (OEP)"/>
    <property type="match status" value="1"/>
</dbReference>
<reference evidence="4 5" key="1">
    <citation type="submission" date="2019-02" db="EMBL/GenBank/DDBJ databases">
        <title>Deep-cultivation of Planctomycetes and their phenomic and genomic characterization uncovers novel biology.</title>
        <authorList>
            <person name="Wiegand S."/>
            <person name="Jogler M."/>
            <person name="Boedeker C."/>
            <person name="Pinto D."/>
            <person name="Vollmers J."/>
            <person name="Rivas-Marin E."/>
            <person name="Kohn T."/>
            <person name="Peeters S.H."/>
            <person name="Heuer A."/>
            <person name="Rast P."/>
            <person name="Oberbeckmann S."/>
            <person name="Bunk B."/>
            <person name="Jeske O."/>
            <person name="Meyerdierks A."/>
            <person name="Storesund J.E."/>
            <person name="Kallscheuer N."/>
            <person name="Luecker S."/>
            <person name="Lage O.M."/>
            <person name="Pohl T."/>
            <person name="Merkel B.J."/>
            <person name="Hornburger P."/>
            <person name="Mueller R.-W."/>
            <person name="Bruemmer F."/>
            <person name="Labrenz M."/>
            <person name="Spormann A.M."/>
            <person name="Op Den Camp H."/>
            <person name="Overmann J."/>
            <person name="Amann R."/>
            <person name="Jetten M.S.M."/>
            <person name="Mascher T."/>
            <person name="Medema M.H."/>
            <person name="Devos D.P."/>
            <person name="Kaster A.-K."/>
            <person name="Ovreas L."/>
            <person name="Rohde M."/>
            <person name="Galperin M.Y."/>
            <person name="Jogler C."/>
        </authorList>
    </citation>
    <scope>NUCLEOTIDE SEQUENCE [LARGE SCALE GENOMIC DNA]</scope>
    <source>
        <strain evidence="4 5">KOR42</strain>
    </source>
</reference>
<gene>
    <name evidence="4" type="primary">ttgI</name>
    <name evidence="4" type="ORF">KOR42_46540</name>
</gene>
<dbReference type="Proteomes" id="UP000317243">
    <property type="component" value="Unassembled WGS sequence"/>
</dbReference>
<protein>
    <submittedName>
        <fullName evidence="4">Toluene efflux pump outer membrane protein TtgI</fullName>
    </submittedName>
</protein>
<dbReference type="Gene3D" id="2.20.200.10">
    <property type="entry name" value="Outer membrane efflux proteins (OEP)"/>
    <property type="match status" value="1"/>
</dbReference>
<dbReference type="InterPro" id="IPR010131">
    <property type="entry name" value="MdtP/NodT-like"/>
</dbReference>
<keyword evidence="2" id="KW-0472">Membrane</keyword>
<feature type="coiled-coil region" evidence="3">
    <location>
        <begin position="177"/>
        <end position="204"/>
    </location>
</feature>
<dbReference type="Pfam" id="PF02321">
    <property type="entry name" value="OEP"/>
    <property type="match status" value="2"/>
</dbReference>
<evidence type="ECO:0000313" key="4">
    <source>
        <dbReference type="EMBL" id="TWT42799.1"/>
    </source>
</evidence>
<keyword evidence="2" id="KW-1134">Transmembrane beta strand</keyword>
<organism evidence="4 5">
    <name type="scientific">Thalassoglobus neptunius</name>
    <dbReference type="NCBI Taxonomy" id="1938619"/>
    <lineage>
        <taxon>Bacteria</taxon>
        <taxon>Pseudomonadati</taxon>
        <taxon>Planctomycetota</taxon>
        <taxon>Planctomycetia</taxon>
        <taxon>Planctomycetales</taxon>
        <taxon>Planctomycetaceae</taxon>
        <taxon>Thalassoglobus</taxon>
    </lineage>
</organism>
<dbReference type="EMBL" id="SIHI01000038">
    <property type="protein sequence ID" value="TWT42799.1"/>
    <property type="molecule type" value="Genomic_DNA"/>
</dbReference>
<keyword evidence="2" id="KW-0812">Transmembrane</keyword>
<sequence>MTSRRTIWMRHGTFALLLVVLLMAQGGCAFRDAAVVDSNQHVPSFSYSGDVPVPDLWWTAFQDWGLNGQIDQAMQKNYTLVAAFERLHAARALTRREASDLWPDVDGFSEMNSTILTDGPNRSNYAFGVDVSYQVDLWGQIESRVDAQNFRATATQEDYYALALTLSAEVATTYYSLIEARAQLELLEEQIETTETGAELQQARFELGQIRSADLLRQRQLVQSTLEQAVVVRARIEVLEHLLAVLQGLPPQQLTYVTGSTLPELPPLPETGIASELLNRRPDVRRDFFLIQAANQDLASAITSQYPRLNLFGTLTTAAENPDQIFRDWILLLGGSLVGPIFDGGERRAEVDRTDAIAQQRLAEYSQTVLIAYQEVEDALAREHYQLERIDRLNEQLKLAHQSSIQLREQYLIGEVDYLDVLSAITGEQRLQRDVLSSRLELILNRISLYLALAGGVDPCPPVQRYAEIPMTAEIPIPTEVLEPGEELEPVEEFEPEEIPLPVDVPLPIEIPSWSPANE</sequence>
<proteinExistence type="inferred from homology"/>
<dbReference type="GO" id="GO:0005886">
    <property type="term" value="C:plasma membrane"/>
    <property type="evidence" value="ECO:0007669"/>
    <property type="project" value="UniProtKB-SubCell"/>
</dbReference>
<accession>A0A5C5VYH7</accession>
<dbReference type="Gene3D" id="1.20.1600.10">
    <property type="entry name" value="Outer membrane efflux proteins (OEP)"/>
    <property type="match status" value="1"/>
</dbReference>
<dbReference type="PANTHER" id="PTHR30203">
    <property type="entry name" value="OUTER MEMBRANE CATION EFFLUX PROTEIN"/>
    <property type="match status" value="1"/>
</dbReference>
<keyword evidence="2" id="KW-0564">Palmitate</keyword>
<dbReference type="PANTHER" id="PTHR30203:SF33">
    <property type="entry name" value="BLR4455 PROTEIN"/>
    <property type="match status" value="1"/>
</dbReference>